<feature type="compositionally biased region" description="Pro residues" evidence="1">
    <location>
        <begin position="79"/>
        <end position="95"/>
    </location>
</feature>
<keyword evidence="3" id="KW-1185">Reference proteome</keyword>
<protein>
    <recommendedName>
        <fullName evidence="4">Apple domain-containing protein</fullName>
    </recommendedName>
</protein>
<dbReference type="Proteomes" id="UP000807342">
    <property type="component" value="Unassembled WGS sequence"/>
</dbReference>
<organism evidence="2 3">
    <name type="scientific">Macrolepiota fuliginosa MF-IS2</name>
    <dbReference type="NCBI Taxonomy" id="1400762"/>
    <lineage>
        <taxon>Eukaryota</taxon>
        <taxon>Fungi</taxon>
        <taxon>Dikarya</taxon>
        <taxon>Basidiomycota</taxon>
        <taxon>Agaricomycotina</taxon>
        <taxon>Agaricomycetes</taxon>
        <taxon>Agaricomycetidae</taxon>
        <taxon>Agaricales</taxon>
        <taxon>Agaricineae</taxon>
        <taxon>Agaricaceae</taxon>
        <taxon>Macrolepiota</taxon>
    </lineage>
</organism>
<sequence length="194" mass="20788">METRDISLSLNLGGLFGGLDLSNTNHYGSPIPPWLPGSKPGWYYGPHPGDHPDLPCLGGLICEILDLIPYIIHCPHQFPPPPPPPHNPPPPPPPSDGYNQTFSNITAAVQADDFLTFGLVETVPDCKAMCNSVDGCGFVNTYHDVNGKDGSPLLTCSLFKNCHGPEDADNRGGQTQPDGSVDFIINSDGWCKIS</sequence>
<accession>A0A9P6C1B1</accession>
<gene>
    <name evidence="2" type="ORF">P691DRAFT_675758</name>
</gene>
<comment type="caution">
    <text evidence="2">The sequence shown here is derived from an EMBL/GenBank/DDBJ whole genome shotgun (WGS) entry which is preliminary data.</text>
</comment>
<dbReference type="OrthoDB" id="271448at2759"/>
<evidence type="ECO:0000256" key="1">
    <source>
        <dbReference type="SAM" id="MobiDB-lite"/>
    </source>
</evidence>
<evidence type="ECO:0008006" key="4">
    <source>
        <dbReference type="Google" id="ProtNLM"/>
    </source>
</evidence>
<dbReference type="AlphaFoldDB" id="A0A9P6C1B1"/>
<evidence type="ECO:0000313" key="2">
    <source>
        <dbReference type="EMBL" id="KAF9445374.1"/>
    </source>
</evidence>
<dbReference type="EMBL" id="MU151305">
    <property type="protein sequence ID" value="KAF9445374.1"/>
    <property type="molecule type" value="Genomic_DNA"/>
</dbReference>
<reference evidence="2" key="1">
    <citation type="submission" date="2020-11" db="EMBL/GenBank/DDBJ databases">
        <authorList>
            <consortium name="DOE Joint Genome Institute"/>
            <person name="Ahrendt S."/>
            <person name="Riley R."/>
            <person name="Andreopoulos W."/>
            <person name="Labutti K."/>
            <person name="Pangilinan J."/>
            <person name="Ruiz-Duenas F.J."/>
            <person name="Barrasa J.M."/>
            <person name="Sanchez-Garcia M."/>
            <person name="Camarero S."/>
            <person name="Miyauchi S."/>
            <person name="Serrano A."/>
            <person name="Linde D."/>
            <person name="Babiker R."/>
            <person name="Drula E."/>
            <person name="Ayuso-Fernandez I."/>
            <person name="Pacheco R."/>
            <person name="Padilla G."/>
            <person name="Ferreira P."/>
            <person name="Barriuso J."/>
            <person name="Kellner H."/>
            <person name="Castanera R."/>
            <person name="Alfaro M."/>
            <person name="Ramirez L."/>
            <person name="Pisabarro A.G."/>
            <person name="Kuo A."/>
            <person name="Tritt A."/>
            <person name="Lipzen A."/>
            <person name="He G."/>
            <person name="Yan M."/>
            <person name="Ng V."/>
            <person name="Cullen D."/>
            <person name="Martin F."/>
            <person name="Rosso M.-N."/>
            <person name="Henrissat B."/>
            <person name="Hibbett D."/>
            <person name="Martinez A.T."/>
            <person name="Grigoriev I.V."/>
        </authorList>
    </citation>
    <scope>NUCLEOTIDE SEQUENCE</scope>
    <source>
        <strain evidence="2">MF-IS2</strain>
    </source>
</reference>
<proteinExistence type="predicted"/>
<name>A0A9P6C1B1_9AGAR</name>
<evidence type="ECO:0000313" key="3">
    <source>
        <dbReference type="Proteomes" id="UP000807342"/>
    </source>
</evidence>
<feature type="region of interest" description="Disordered" evidence="1">
    <location>
        <begin position="79"/>
        <end position="99"/>
    </location>
</feature>